<accession>A0A8H6QC28</accession>
<dbReference type="Proteomes" id="UP000662466">
    <property type="component" value="Unassembled WGS sequence"/>
</dbReference>
<evidence type="ECO:0000313" key="2">
    <source>
        <dbReference type="EMBL" id="KAF7169296.1"/>
    </source>
</evidence>
<evidence type="ECO:0000313" key="3">
    <source>
        <dbReference type="Proteomes" id="UP000662466"/>
    </source>
</evidence>
<dbReference type="AlphaFoldDB" id="A0A8H6QC28"/>
<protein>
    <submittedName>
        <fullName evidence="2">Uncharacterized protein</fullName>
    </submittedName>
</protein>
<feature type="compositionally biased region" description="Basic and acidic residues" evidence="1">
    <location>
        <begin position="12"/>
        <end position="24"/>
    </location>
</feature>
<name>A0A8H6QC28_9EURO</name>
<evidence type="ECO:0000256" key="1">
    <source>
        <dbReference type="SAM" id="MobiDB-lite"/>
    </source>
</evidence>
<organism evidence="2 3">
    <name type="scientific">Aspergillus hiratsukae</name>
    <dbReference type="NCBI Taxonomy" id="1194566"/>
    <lineage>
        <taxon>Eukaryota</taxon>
        <taxon>Fungi</taxon>
        <taxon>Dikarya</taxon>
        <taxon>Ascomycota</taxon>
        <taxon>Pezizomycotina</taxon>
        <taxon>Eurotiomycetes</taxon>
        <taxon>Eurotiomycetidae</taxon>
        <taxon>Eurotiales</taxon>
        <taxon>Aspergillaceae</taxon>
        <taxon>Aspergillus</taxon>
        <taxon>Aspergillus subgen. Fumigati</taxon>
    </lineage>
</organism>
<gene>
    <name evidence="2" type="ORF">CNMCM6106_004208</name>
</gene>
<comment type="caution">
    <text evidence="2">The sequence shown here is derived from an EMBL/GenBank/DDBJ whole genome shotgun (WGS) entry which is preliminary data.</text>
</comment>
<feature type="region of interest" description="Disordered" evidence="1">
    <location>
        <begin position="1"/>
        <end position="35"/>
    </location>
</feature>
<reference evidence="2" key="1">
    <citation type="submission" date="2020-06" db="EMBL/GenBank/DDBJ databases">
        <title>Draft genome sequences of strains closely related to Aspergillus parafelis and Aspergillus hiratsukae.</title>
        <authorList>
            <person name="Dos Santos R.A.C."/>
            <person name="Rivero-Menendez O."/>
            <person name="Steenwyk J.L."/>
            <person name="Mead M.E."/>
            <person name="Goldman G.H."/>
            <person name="Alastruey-Izquierdo A."/>
            <person name="Rokas A."/>
        </authorList>
    </citation>
    <scope>NUCLEOTIDE SEQUENCE</scope>
    <source>
        <strain evidence="2">CNM-CM6106</strain>
    </source>
</reference>
<proteinExistence type="predicted"/>
<dbReference type="EMBL" id="JACBAF010002044">
    <property type="protein sequence ID" value="KAF7169296.1"/>
    <property type="molecule type" value="Genomic_DNA"/>
</dbReference>
<sequence length="68" mass="7451">MRVRPSGSSSMERMEAVEEEMAAKDEEEASRSSSRLELDCGLDLADASVIAKVACVDEQIAVRDFVPF</sequence>